<dbReference type="AlphaFoldDB" id="A0A2K0U428"/>
<dbReference type="Proteomes" id="UP000236290">
    <property type="component" value="Unassembled WGS sequence"/>
</dbReference>
<accession>A0A2K0U428</accession>
<dbReference type="EMBL" id="MTYI01000106">
    <property type="protein sequence ID" value="PNP52506.1"/>
    <property type="molecule type" value="Genomic_DNA"/>
</dbReference>
<evidence type="ECO:0000313" key="3">
    <source>
        <dbReference type="Proteomes" id="UP000236290"/>
    </source>
</evidence>
<proteinExistence type="predicted"/>
<feature type="region of interest" description="Disordered" evidence="1">
    <location>
        <begin position="48"/>
        <end position="68"/>
    </location>
</feature>
<comment type="caution">
    <text evidence="2">The sequence shown here is derived from an EMBL/GenBank/DDBJ whole genome shotgun (WGS) entry which is preliminary data.</text>
</comment>
<evidence type="ECO:0000313" key="2">
    <source>
        <dbReference type="EMBL" id="PNP52506.1"/>
    </source>
</evidence>
<protein>
    <submittedName>
        <fullName evidence="2">Uncharacterized protein</fullName>
    </submittedName>
</protein>
<organism evidence="2 3">
    <name type="scientific">Trichoderma harzianum</name>
    <name type="common">Hypocrea lixii</name>
    <dbReference type="NCBI Taxonomy" id="5544"/>
    <lineage>
        <taxon>Eukaryota</taxon>
        <taxon>Fungi</taxon>
        <taxon>Dikarya</taxon>
        <taxon>Ascomycota</taxon>
        <taxon>Pezizomycotina</taxon>
        <taxon>Sordariomycetes</taxon>
        <taxon>Hypocreomycetidae</taxon>
        <taxon>Hypocreales</taxon>
        <taxon>Hypocreaceae</taxon>
        <taxon>Trichoderma</taxon>
    </lineage>
</organism>
<gene>
    <name evidence="2" type="ORF">THARTR1_06853</name>
</gene>
<reference evidence="2 3" key="1">
    <citation type="submission" date="2017-02" db="EMBL/GenBank/DDBJ databases">
        <title>Genomes of Trichoderma spp. with biocontrol activity.</title>
        <authorList>
            <person name="Gardiner D."/>
            <person name="Kazan K."/>
            <person name="Vos C."/>
            <person name="Harvey P."/>
        </authorList>
    </citation>
    <scope>NUCLEOTIDE SEQUENCE [LARGE SCALE GENOMIC DNA]</scope>
    <source>
        <strain evidence="2 3">Tr1</strain>
    </source>
</reference>
<name>A0A2K0U428_TRIHA</name>
<evidence type="ECO:0000256" key="1">
    <source>
        <dbReference type="SAM" id="MobiDB-lite"/>
    </source>
</evidence>
<sequence length="68" mass="7756">MLISRVNDGELRHLPTRGGIELRQSLGTTTKTLIYINPVTRELKRLPVSSVTRHSESPSRRISGQQWM</sequence>